<name>A0A426YQJ1_ENSVE</name>
<proteinExistence type="predicted"/>
<evidence type="ECO:0000313" key="1">
    <source>
        <dbReference type="EMBL" id="RRT53999.1"/>
    </source>
</evidence>
<gene>
    <name evidence="1" type="ORF">B296_00048317</name>
</gene>
<comment type="caution">
    <text evidence="1">The sequence shown here is derived from an EMBL/GenBank/DDBJ whole genome shotgun (WGS) entry which is preliminary data.</text>
</comment>
<dbReference type="EMBL" id="AMZH03010828">
    <property type="protein sequence ID" value="RRT53999.1"/>
    <property type="molecule type" value="Genomic_DNA"/>
</dbReference>
<organism evidence="1 2">
    <name type="scientific">Ensete ventricosum</name>
    <name type="common">Abyssinian banana</name>
    <name type="synonym">Musa ensete</name>
    <dbReference type="NCBI Taxonomy" id="4639"/>
    <lineage>
        <taxon>Eukaryota</taxon>
        <taxon>Viridiplantae</taxon>
        <taxon>Streptophyta</taxon>
        <taxon>Embryophyta</taxon>
        <taxon>Tracheophyta</taxon>
        <taxon>Spermatophyta</taxon>
        <taxon>Magnoliopsida</taxon>
        <taxon>Liliopsida</taxon>
        <taxon>Zingiberales</taxon>
        <taxon>Musaceae</taxon>
        <taxon>Ensete</taxon>
    </lineage>
</organism>
<protein>
    <submittedName>
        <fullName evidence="1">Uncharacterized protein</fullName>
    </submittedName>
</protein>
<feature type="non-terminal residue" evidence="1">
    <location>
        <position position="1"/>
    </location>
</feature>
<evidence type="ECO:0000313" key="2">
    <source>
        <dbReference type="Proteomes" id="UP000287651"/>
    </source>
</evidence>
<reference evidence="1 2" key="1">
    <citation type="journal article" date="2014" name="Agronomy (Basel)">
        <title>A Draft Genome Sequence for Ensete ventricosum, the Drought-Tolerant Tree Against Hunger.</title>
        <authorList>
            <person name="Harrison J."/>
            <person name="Moore K.A."/>
            <person name="Paszkiewicz K."/>
            <person name="Jones T."/>
            <person name="Grant M."/>
            <person name="Ambacheew D."/>
            <person name="Muzemil S."/>
            <person name="Studholme D.J."/>
        </authorList>
    </citation>
    <scope>NUCLEOTIDE SEQUENCE [LARGE SCALE GENOMIC DNA]</scope>
</reference>
<accession>A0A426YQJ1</accession>
<dbReference type="AlphaFoldDB" id="A0A426YQJ1"/>
<dbReference type="Proteomes" id="UP000287651">
    <property type="component" value="Unassembled WGS sequence"/>
</dbReference>
<sequence>FAKKFTERIGKLAGNMPGDHRKNTIGLTARMSKAAGLAGCGEADPEVEEPRYRIYYVD</sequence>